<evidence type="ECO:0000313" key="1">
    <source>
        <dbReference type="EMBL" id="PRD54855.1"/>
    </source>
</evidence>
<name>A0A2S9JNV8_9SPHI</name>
<proteinExistence type="predicted"/>
<dbReference type="OrthoDB" id="964707at2"/>
<accession>A0A2S9JNV8</accession>
<keyword evidence="2" id="KW-1185">Reference proteome</keyword>
<dbReference type="AlphaFoldDB" id="A0A2S9JNV8"/>
<dbReference type="EMBL" id="PVBS01000002">
    <property type="protein sequence ID" value="PRD54855.1"/>
    <property type="molecule type" value="Genomic_DNA"/>
</dbReference>
<protein>
    <submittedName>
        <fullName evidence="1">Uncharacterized protein</fullName>
    </submittedName>
</protein>
<reference evidence="1 2" key="1">
    <citation type="submission" date="2018-02" db="EMBL/GenBank/DDBJ databases">
        <title>The draft genome of Sphingobacterium gobiense H7.</title>
        <authorList>
            <person name="Li L."/>
            <person name="Liu L."/>
            <person name="Zhang X."/>
            <person name="Wang T."/>
            <person name="Liang L."/>
        </authorList>
    </citation>
    <scope>NUCLEOTIDE SEQUENCE [LARGE SCALE GENOMIC DNA]</scope>
    <source>
        <strain evidence="1 2">ACCC 05757</strain>
    </source>
</reference>
<gene>
    <name evidence="1" type="ORF">C5749_14575</name>
</gene>
<comment type="caution">
    <text evidence="1">The sequence shown here is derived from an EMBL/GenBank/DDBJ whole genome shotgun (WGS) entry which is preliminary data.</text>
</comment>
<evidence type="ECO:0000313" key="2">
    <source>
        <dbReference type="Proteomes" id="UP000238642"/>
    </source>
</evidence>
<organism evidence="1 2">
    <name type="scientific">Sphingobacterium gobiense</name>
    <dbReference type="NCBI Taxonomy" id="1382456"/>
    <lineage>
        <taxon>Bacteria</taxon>
        <taxon>Pseudomonadati</taxon>
        <taxon>Bacteroidota</taxon>
        <taxon>Sphingobacteriia</taxon>
        <taxon>Sphingobacteriales</taxon>
        <taxon>Sphingobacteriaceae</taxon>
        <taxon>Sphingobacterium</taxon>
    </lineage>
</organism>
<dbReference type="Proteomes" id="UP000238642">
    <property type="component" value="Unassembled WGS sequence"/>
</dbReference>
<sequence>MYYKNRRAYTLRTSVVLFYLLVIFWTKQSVAQTMTVGGTNWTVPISPITEAGANYSGSYQSAANQILVSATLPALLSGARVSVQYQADPTWHPSLSIAARRTGTGQTLCLLCSVTGGTTYLPVTTVATELFRIQTVLTLTTFNNIPVQLRLSGVSVTIPAASYRARAVFTISGL</sequence>